<feature type="compositionally biased region" description="Low complexity" evidence="1">
    <location>
        <begin position="1173"/>
        <end position="1187"/>
    </location>
</feature>
<feature type="region of interest" description="Disordered" evidence="1">
    <location>
        <begin position="721"/>
        <end position="760"/>
    </location>
</feature>
<evidence type="ECO:0000313" key="4">
    <source>
        <dbReference type="Proteomes" id="UP001151518"/>
    </source>
</evidence>
<feature type="region of interest" description="Disordered" evidence="1">
    <location>
        <begin position="1027"/>
        <end position="1060"/>
    </location>
</feature>
<name>A0A9W8KYR4_9FUNG</name>
<accession>A0A9W8KYR4</accession>
<dbReference type="OrthoDB" id="5599902at2759"/>
<feature type="compositionally biased region" description="Polar residues" evidence="1">
    <location>
        <begin position="540"/>
        <end position="566"/>
    </location>
</feature>
<feature type="region of interest" description="Disordered" evidence="1">
    <location>
        <begin position="1112"/>
        <end position="1305"/>
    </location>
</feature>
<comment type="caution">
    <text evidence="3">The sequence shown here is derived from an EMBL/GenBank/DDBJ whole genome shotgun (WGS) entry which is preliminary data.</text>
</comment>
<feature type="compositionally biased region" description="Polar residues" evidence="1">
    <location>
        <begin position="1192"/>
        <end position="1203"/>
    </location>
</feature>
<dbReference type="EMBL" id="JANBTW010000008">
    <property type="protein sequence ID" value="KAJ2679918.1"/>
    <property type="molecule type" value="Genomic_DNA"/>
</dbReference>
<feature type="region of interest" description="Disordered" evidence="1">
    <location>
        <begin position="1415"/>
        <end position="1435"/>
    </location>
</feature>
<evidence type="ECO:0000259" key="2">
    <source>
        <dbReference type="Pfam" id="PF26087"/>
    </source>
</evidence>
<evidence type="ECO:0000256" key="1">
    <source>
        <dbReference type="SAM" id="MobiDB-lite"/>
    </source>
</evidence>
<feature type="compositionally biased region" description="Polar residues" evidence="1">
    <location>
        <begin position="580"/>
        <end position="591"/>
    </location>
</feature>
<dbReference type="Pfam" id="PF26087">
    <property type="entry name" value="DUF8032"/>
    <property type="match status" value="2"/>
</dbReference>
<proteinExistence type="predicted"/>
<gene>
    <name evidence="3" type="ORF">GGI25_001107</name>
</gene>
<protein>
    <recommendedName>
        <fullName evidence="2">DUF8032 domain-containing protein</fullName>
    </recommendedName>
</protein>
<feature type="domain" description="DUF8032" evidence="2">
    <location>
        <begin position="618"/>
        <end position="708"/>
    </location>
</feature>
<feature type="domain" description="DUF8032" evidence="2">
    <location>
        <begin position="876"/>
        <end position="971"/>
    </location>
</feature>
<evidence type="ECO:0000313" key="3">
    <source>
        <dbReference type="EMBL" id="KAJ2679918.1"/>
    </source>
</evidence>
<feature type="region of interest" description="Disordered" evidence="1">
    <location>
        <begin position="1"/>
        <end position="47"/>
    </location>
</feature>
<feature type="compositionally biased region" description="Low complexity" evidence="1">
    <location>
        <begin position="847"/>
        <end position="870"/>
    </location>
</feature>
<reference evidence="3" key="1">
    <citation type="submission" date="2022-07" db="EMBL/GenBank/DDBJ databases">
        <title>Phylogenomic reconstructions and comparative analyses of Kickxellomycotina fungi.</title>
        <authorList>
            <person name="Reynolds N.K."/>
            <person name="Stajich J.E."/>
            <person name="Barry K."/>
            <person name="Grigoriev I.V."/>
            <person name="Crous P."/>
            <person name="Smith M.E."/>
        </authorList>
    </citation>
    <scope>NUCLEOTIDE SEQUENCE</scope>
    <source>
        <strain evidence="3">NRRL 3115</strain>
    </source>
</reference>
<sequence>MWSRVGPSKRKTPPAPPGSIISEDGEDKSRAASRMPYTSSTDESSLSKEFMERPVDIDLLNELLGSLEGTANNTVNSTPNLGSFSAACNADTDGTEHMDIGDNVDDLAELGAITTEAVLRGLRSLDEFERQAAIHTEGNTENDHDGSQRLLSEFQHDDIADSIFRAAAAVAVSAPANANMPAENAAPTPVPVVSSASAGLGSFNEAELSAALEQIYWGSLDFPLVGDTSIGSHSASASVPSHSSFVLPAPTPAPTPISATVASHDSLAKIPSSWAPSQSMFDLVQHTLESEESLGHLHASNSHVFNNFDEGDGLDDAMLGDEYEDDENDDENPLELEELSLFSLFLSDMKAFEAFLSNLSLNQLRQCAATVNSVLVRRESGPNAEPQSANPVGMQRRADGAPRSKRGNHLSGVHTVSTKVTATTEALLPDPSNPPSIDLGLVLHSDESDEEYTVAKNEVNSAEQEIITQQPGESVVAETAEPHGGSSVMLPKTTLALLREWLPPSTADCVITALQTANLSISGPSNTYTHRKPNGKRPASESNTGGSPNTAEQSSSYKAQSTSIRTKPSALSLATERAADSSSVNPTNTSAADAIASVDNTRTNEPYLETDSENIPRLSFMYVLKGKPKRYCIRIDIDRAPVSAIPSSFKQNNCVYPRANCSKSLYAGNRWNYETECNGLGWKLAFLNQELLTGRRGLLQTAVNNYRTMVAGRKSRRITRLEKAERTQNSSIKALASGAVSSGGAGEHGSDGGGRKRPLSFDKSATAATALSTASTGRYSVDVDSSAEPSEKRTKINLNTADLGFLAEDLTLQLPSPPVTGSSNKGPLVLGCEQINDGQSKQSMALSRTTSAPSVTSTSTHHSPSSSASPQSAKCLMINAYINSKFTRIRVYVDFGSMDDSVVDTRFKREHTVFPRALDAPRSRYGNLQGRWEFEQTCNELSWRLAWLNRTRLKGRKLLIQKCLDAYRAKFNAPPWSLLSCYKTLMNESVDQRFFEYWKPRPGRKSLELSTGSAFLDSASFFKAKEKNVDNKGSKRAQQQQQTQQNSSDRSSAQPVKELDSVTEGLGTVGFSQAQTIQHTMDENTSCLPETVVVVETEPDDVCNVIVADDDLPASSRSSTPSNSGTESAARVRAIRPKSTTINKDAMGIADTQALQTPASNRLRGNIDHNKPTAPSNISNTTASSAADLHQKQPTINTKSTVTPDKAVHPQPAIWPQPRSQSSLVQQKTTTHAKSGAAVRPSTTRPQSVNLPTSANVVRPTVQPQRPPTADKTPAKGSVLSDSSGSGSNRVNSNPATNTQRMVRPPAGVRSVNMPRAAAAVKSARFPFAGSSKQGNPLVKQRPLITIAAPGKGIAATSRPVAGLTVSKKKQQQQLSQSAASPISKQAIAKTAISNVKPLTSAKPTTAQTAAISISTSTSASSESATPTASQKSVKAQAAANVLTDVLRQLAKNNPSLATLTGMLEQRNGQTEANQVARKTKGAQSSAGSKDKNIDDVPLDAKVAELEKLIIDLQKD</sequence>
<dbReference type="InterPro" id="IPR058345">
    <property type="entry name" value="DUF8032"/>
</dbReference>
<feature type="compositionally biased region" description="Polar residues" evidence="1">
    <location>
        <begin position="1218"/>
        <end position="1233"/>
    </location>
</feature>
<feature type="region of interest" description="Disordered" evidence="1">
    <location>
        <begin position="520"/>
        <end position="598"/>
    </location>
</feature>
<feature type="region of interest" description="Disordered" evidence="1">
    <location>
        <begin position="1468"/>
        <end position="1498"/>
    </location>
</feature>
<feature type="compositionally biased region" description="Low complexity" evidence="1">
    <location>
        <begin position="1115"/>
        <end position="1128"/>
    </location>
</feature>
<feature type="region of interest" description="Disordered" evidence="1">
    <location>
        <begin position="379"/>
        <end position="412"/>
    </location>
</feature>
<organism evidence="3 4">
    <name type="scientific">Coemansia spiralis</name>
    <dbReference type="NCBI Taxonomy" id="417178"/>
    <lineage>
        <taxon>Eukaryota</taxon>
        <taxon>Fungi</taxon>
        <taxon>Fungi incertae sedis</taxon>
        <taxon>Zoopagomycota</taxon>
        <taxon>Kickxellomycotina</taxon>
        <taxon>Kickxellomycetes</taxon>
        <taxon>Kickxellales</taxon>
        <taxon>Kickxellaceae</taxon>
        <taxon>Coemansia</taxon>
    </lineage>
</organism>
<feature type="region of interest" description="Disordered" evidence="1">
    <location>
        <begin position="839"/>
        <end position="870"/>
    </location>
</feature>
<feature type="compositionally biased region" description="Low complexity" evidence="1">
    <location>
        <begin position="1277"/>
        <end position="1294"/>
    </location>
</feature>
<dbReference type="Proteomes" id="UP001151518">
    <property type="component" value="Unassembled WGS sequence"/>
</dbReference>
<feature type="compositionally biased region" description="Polar residues" evidence="1">
    <location>
        <begin position="1241"/>
        <end position="1256"/>
    </location>
</feature>